<keyword evidence="3" id="KW-0479">Metal-binding</keyword>
<dbReference type="EMBL" id="NZBU01000001">
    <property type="protein sequence ID" value="MAG21704.1"/>
    <property type="molecule type" value="Genomic_DNA"/>
</dbReference>
<keyword evidence="7" id="KW-0411">Iron-sulfur</keyword>
<evidence type="ECO:0000313" key="9">
    <source>
        <dbReference type="EMBL" id="MAG21704.1"/>
    </source>
</evidence>
<accession>A0A2D6LZW1</accession>
<dbReference type="PROSITE" id="PS00198">
    <property type="entry name" value="4FE4S_FER_1"/>
    <property type="match status" value="1"/>
</dbReference>
<keyword evidence="6" id="KW-0408">Iron</keyword>
<name>A0A2D6LZW1_9ARCH</name>
<dbReference type="GO" id="GO:0016625">
    <property type="term" value="F:oxidoreductase activity, acting on the aldehyde or oxo group of donors, iron-sulfur protein as acceptor"/>
    <property type="evidence" value="ECO:0007669"/>
    <property type="project" value="InterPro"/>
</dbReference>
<sequence length="104" mass="11864">MTKVQRKETVGDIKAQQIELNLGAVIKKPGSSMDYHTGSWRTFRPVIIQEKCIKCSTCWRVCPDAAIFVDKKGRYNVNYDYCKGCLTCVKECPVDAINKELEEK</sequence>
<evidence type="ECO:0000256" key="5">
    <source>
        <dbReference type="ARBA" id="ARBA00022982"/>
    </source>
</evidence>
<keyword evidence="5" id="KW-0813">Transport</keyword>
<dbReference type="PANTHER" id="PTHR43724:SF1">
    <property type="entry name" value="PYRUVATE SYNTHASE SUBUNIT PORD"/>
    <property type="match status" value="1"/>
</dbReference>
<gene>
    <name evidence="9" type="ORF">CL943_00160</name>
</gene>
<dbReference type="GO" id="GO:0046872">
    <property type="term" value="F:metal ion binding"/>
    <property type="evidence" value="ECO:0007669"/>
    <property type="project" value="UniProtKB-KW"/>
</dbReference>
<evidence type="ECO:0000256" key="2">
    <source>
        <dbReference type="ARBA" id="ARBA00022485"/>
    </source>
</evidence>
<protein>
    <submittedName>
        <fullName evidence="9">Pyruvate synthase</fullName>
    </submittedName>
</protein>
<evidence type="ECO:0000313" key="10">
    <source>
        <dbReference type="Proteomes" id="UP000226592"/>
    </source>
</evidence>
<keyword evidence="2" id="KW-0004">4Fe-4S</keyword>
<dbReference type="AlphaFoldDB" id="A0A2D6LZW1"/>
<dbReference type="SUPFAM" id="SSF54862">
    <property type="entry name" value="4Fe-4S ferredoxins"/>
    <property type="match status" value="1"/>
</dbReference>
<evidence type="ECO:0000256" key="7">
    <source>
        <dbReference type="ARBA" id="ARBA00023014"/>
    </source>
</evidence>
<dbReference type="Pfam" id="PF14697">
    <property type="entry name" value="Fer4_21"/>
    <property type="match status" value="1"/>
</dbReference>
<dbReference type="InterPro" id="IPR017900">
    <property type="entry name" value="4Fe4S_Fe_S_CS"/>
</dbReference>
<comment type="caution">
    <text evidence="9">The sequence shown here is derived from an EMBL/GenBank/DDBJ whole genome shotgun (WGS) entry which is preliminary data.</text>
</comment>
<keyword evidence="9" id="KW-0670">Pyruvate</keyword>
<dbReference type="InterPro" id="IPR011898">
    <property type="entry name" value="PorD_KorD"/>
</dbReference>
<dbReference type="PROSITE" id="PS51379">
    <property type="entry name" value="4FE4S_FER_2"/>
    <property type="match status" value="2"/>
</dbReference>
<dbReference type="InterPro" id="IPR017896">
    <property type="entry name" value="4Fe4S_Fe-S-bd"/>
</dbReference>
<dbReference type="Proteomes" id="UP000226592">
    <property type="component" value="Unassembled WGS sequence"/>
</dbReference>
<feature type="domain" description="4Fe-4S ferredoxin-type" evidence="8">
    <location>
        <begin position="73"/>
        <end position="102"/>
    </location>
</feature>
<comment type="cofactor">
    <cofactor evidence="1">
        <name>[4Fe-4S] cluster</name>
        <dbReference type="ChEBI" id="CHEBI:49883"/>
    </cofactor>
</comment>
<proteinExistence type="predicted"/>
<keyword evidence="4" id="KW-0677">Repeat</keyword>
<evidence type="ECO:0000256" key="3">
    <source>
        <dbReference type="ARBA" id="ARBA00022723"/>
    </source>
</evidence>
<dbReference type="NCBIfam" id="TIGR02179">
    <property type="entry name" value="PorD_KorD"/>
    <property type="match status" value="1"/>
</dbReference>
<dbReference type="Gene3D" id="3.30.70.20">
    <property type="match status" value="1"/>
</dbReference>
<keyword evidence="5" id="KW-0249">Electron transport</keyword>
<dbReference type="PANTHER" id="PTHR43724">
    <property type="entry name" value="PYRUVATE SYNTHASE SUBUNIT PORD"/>
    <property type="match status" value="1"/>
</dbReference>
<evidence type="ECO:0000256" key="4">
    <source>
        <dbReference type="ARBA" id="ARBA00022737"/>
    </source>
</evidence>
<reference evidence="10" key="1">
    <citation type="submission" date="2017-09" db="EMBL/GenBank/DDBJ databases">
        <title>The Reconstruction of 2,631 Draft Metagenome-Assembled Genomes from the Global Oceans.</title>
        <authorList>
            <person name="Tully B.J."/>
            <person name="Graham E.D."/>
            <person name="Heidelberg J.F."/>
        </authorList>
    </citation>
    <scope>NUCLEOTIDE SEQUENCE [LARGE SCALE GENOMIC DNA]</scope>
</reference>
<feature type="domain" description="4Fe-4S ferredoxin-type" evidence="8">
    <location>
        <begin position="43"/>
        <end position="72"/>
    </location>
</feature>
<evidence type="ECO:0000259" key="8">
    <source>
        <dbReference type="PROSITE" id="PS51379"/>
    </source>
</evidence>
<evidence type="ECO:0000256" key="1">
    <source>
        <dbReference type="ARBA" id="ARBA00001966"/>
    </source>
</evidence>
<dbReference type="GO" id="GO:0051539">
    <property type="term" value="F:4 iron, 4 sulfur cluster binding"/>
    <property type="evidence" value="ECO:0007669"/>
    <property type="project" value="UniProtKB-KW"/>
</dbReference>
<evidence type="ECO:0000256" key="6">
    <source>
        <dbReference type="ARBA" id="ARBA00023004"/>
    </source>
</evidence>
<organism evidence="9 10">
    <name type="scientific">Candidatus Iainarchaeum sp</name>
    <dbReference type="NCBI Taxonomy" id="3101447"/>
    <lineage>
        <taxon>Archaea</taxon>
        <taxon>Candidatus Iainarchaeota</taxon>
        <taxon>Candidatus Iainarchaeia</taxon>
        <taxon>Candidatus Iainarchaeales</taxon>
        <taxon>Candidatus Iainarchaeaceae</taxon>
        <taxon>Candidatus Iainarchaeum</taxon>
    </lineage>
</organism>